<dbReference type="PANTHER" id="PTHR31339:SF9">
    <property type="entry name" value="PLASMIN AND FIBRONECTIN-BINDING PROTEIN A"/>
    <property type="match status" value="1"/>
</dbReference>
<dbReference type="InterPro" id="IPR012334">
    <property type="entry name" value="Pectin_lyas_fold"/>
</dbReference>
<dbReference type="SUPFAM" id="SSF51126">
    <property type="entry name" value="Pectin lyase-like"/>
    <property type="match status" value="1"/>
</dbReference>
<dbReference type="InterPro" id="IPR051801">
    <property type="entry name" value="GH28_Enzymes"/>
</dbReference>
<dbReference type="EMBL" id="QWLV01000004">
    <property type="protein sequence ID" value="RHW17457.1"/>
    <property type="molecule type" value="Genomic_DNA"/>
</dbReference>
<dbReference type="InterPro" id="IPR011050">
    <property type="entry name" value="Pectin_lyase_fold/virulence"/>
</dbReference>
<proteinExistence type="predicted"/>
<evidence type="ECO:0000313" key="2">
    <source>
        <dbReference type="EMBL" id="RHW17457.1"/>
    </source>
</evidence>
<comment type="caution">
    <text evidence="2">The sequence shown here is derived from an EMBL/GenBank/DDBJ whole genome shotgun (WGS) entry which is preliminary data.</text>
</comment>
<sequence>MPAGAARFDIRDFGARGDGETLATGAINAAIRAAADAGGGMVAVPAGRFLCFTVRLASRVTLLLAEGAVIEAADPARHDGAYDLPEPRPPALYQDFGHSHWHNSLFVGDGVEDVAIIGPGLIDGRGLTRDGPGASWRKQAGERPLSMAGMTEEEIAALEPPEERMRGLGNKAIGLHDARRVHLAGFAMRDCGHFAILATGCAQLTIADLTIDTERDGIDLDCVRDAIVERCRVNTPNDDAIVIKSSLAMGRPVASERIVVRDCTVSGYDPGTMLDGSFGRAQQIAPDRDRVTGRIKLGTESNGGFRDILIEDCRFERSRGLALEVVDGGAMENIIARRLVMEEVTTAPLFIRLGDRRRGPDGTGIGSISRVEISGVDARGIDPRFAATIAGLPGHPVRDVTLRDIRLTYDDGADIAPPPAPEELHDAYPEPSMFGPTPAWGLWLRHAQDIKIVRLELSSTGAGARPAIAVEDAPGLEISAGDRLTCVTSRDIHMLDNHPT</sequence>
<evidence type="ECO:0000259" key="1">
    <source>
        <dbReference type="Pfam" id="PF12708"/>
    </source>
</evidence>
<dbReference type="AlphaFoldDB" id="A0A396RM28"/>
<protein>
    <submittedName>
        <fullName evidence="2">Glycoside hydrolase family 28 protein</fullName>
    </submittedName>
</protein>
<organism evidence="2 3">
    <name type="scientific">Sphingomonas gilva</name>
    <dbReference type="NCBI Taxonomy" id="2305907"/>
    <lineage>
        <taxon>Bacteria</taxon>
        <taxon>Pseudomonadati</taxon>
        <taxon>Pseudomonadota</taxon>
        <taxon>Alphaproteobacteria</taxon>
        <taxon>Sphingomonadales</taxon>
        <taxon>Sphingomonadaceae</taxon>
        <taxon>Sphingomonas</taxon>
    </lineage>
</organism>
<dbReference type="InterPro" id="IPR024535">
    <property type="entry name" value="RHGA/B-epi-like_pectate_lyase"/>
</dbReference>
<evidence type="ECO:0000313" key="3">
    <source>
        <dbReference type="Proteomes" id="UP000266693"/>
    </source>
</evidence>
<name>A0A396RM28_9SPHN</name>
<dbReference type="PANTHER" id="PTHR31339">
    <property type="entry name" value="PECTIN LYASE-RELATED"/>
    <property type="match status" value="1"/>
</dbReference>
<accession>A0A396RM28</accession>
<dbReference type="OrthoDB" id="9795222at2"/>
<dbReference type="SMART" id="SM00710">
    <property type="entry name" value="PbH1"/>
    <property type="match status" value="4"/>
</dbReference>
<dbReference type="Gene3D" id="2.160.20.10">
    <property type="entry name" value="Single-stranded right-handed beta-helix, Pectin lyase-like"/>
    <property type="match status" value="1"/>
</dbReference>
<keyword evidence="3" id="KW-1185">Reference proteome</keyword>
<dbReference type="Proteomes" id="UP000266693">
    <property type="component" value="Unassembled WGS sequence"/>
</dbReference>
<reference evidence="2 3" key="1">
    <citation type="submission" date="2018-08" db="EMBL/GenBank/DDBJ databases">
        <title>The multiple taxonomic identification of Sphingomonas gilva.</title>
        <authorList>
            <person name="Zhu D."/>
            <person name="Zheng S."/>
        </authorList>
    </citation>
    <scope>NUCLEOTIDE SEQUENCE [LARGE SCALE GENOMIC DNA]</scope>
    <source>
        <strain evidence="2 3">ZDH117</strain>
    </source>
</reference>
<dbReference type="Pfam" id="PF12708">
    <property type="entry name" value="Pect-lyase_RHGA_epim"/>
    <property type="match status" value="1"/>
</dbReference>
<gene>
    <name evidence="2" type="ORF">D1610_10890</name>
</gene>
<dbReference type="InterPro" id="IPR006626">
    <property type="entry name" value="PbH1"/>
</dbReference>
<dbReference type="GO" id="GO:0016787">
    <property type="term" value="F:hydrolase activity"/>
    <property type="evidence" value="ECO:0007669"/>
    <property type="project" value="UniProtKB-KW"/>
</dbReference>
<feature type="domain" description="Rhamnogalacturonase A/B/Epimerase-like pectate lyase" evidence="1">
    <location>
        <begin position="9"/>
        <end position="51"/>
    </location>
</feature>
<dbReference type="RefSeq" id="WP_118864203.1">
    <property type="nucleotide sequence ID" value="NZ_QWLV01000004.1"/>
</dbReference>
<keyword evidence="2" id="KW-0378">Hydrolase</keyword>